<evidence type="ECO:0000313" key="3">
    <source>
        <dbReference type="Proteomes" id="UP000323886"/>
    </source>
</evidence>
<dbReference type="EMBL" id="VWPL01000006">
    <property type="protein sequence ID" value="KAA5602474.1"/>
    <property type="molecule type" value="Genomic_DNA"/>
</dbReference>
<feature type="compositionally biased region" description="Low complexity" evidence="1">
    <location>
        <begin position="71"/>
        <end position="80"/>
    </location>
</feature>
<gene>
    <name evidence="2" type="ORF">F1193_04705</name>
</gene>
<name>A0A5M6I2P2_9HYPH</name>
<evidence type="ECO:0000256" key="1">
    <source>
        <dbReference type="SAM" id="MobiDB-lite"/>
    </source>
</evidence>
<evidence type="ECO:0008006" key="4">
    <source>
        <dbReference type="Google" id="ProtNLM"/>
    </source>
</evidence>
<feature type="region of interest" description="Disordered" evidence="1">
    <location>
        <begin position="56"/>
        <end position="80"/>
    </location>
</feature>
<dbReference type="Proteomes" id="UP000323886">
    <property type="component" value="Unassembled WGS sequence"/>
</dbReference>
<comment type="caution">
    <text evidence="2">The sequence shown here is derived from an EMBL/GenBank/DDBJ whole genome shotgun (WGS) entry which is preliminary data.</text>
</comment>
<keyword evidence="3" id="KW-1185">Reference proteome</keyword>
<accession>A0A5M6I2P2</accession>
<dbReference type="RefSeq" id="WP_150096527.1">
    <property type="nucleotide sequence ID" value="NZ_VWPL01000006.1"/>
</dbReference>
<reference evidence="2 3" key="1">
    <citation type="submission" date="2019-09" db="EMBL/GenBank/DDBJ databases">
        <title>Draft Whole-Genome sequence of Blastochloris sulfoviridis DSM 729.</title>
        <authorList>
            <person name="Meyer T.E."/>
            <person name="Kyndt J.A."/>
        </authorList>
    </citation>
    <scope>NUCLEOTIDE SEQUENCE [LARGE SCALE GENOMIC DNA]</scope>
    <source>
        <strain evidence="2 3">DSM 729</strain>
    </source>
</reference>
<evidence type="ECO:0000313" key="2">
    <source>
        <dbReference type="EMBL" id="KAA5602474.1"/>
    </source>
</evidence>
<sequence>MTDTPRQNTAAEKARQYFRKEAQEKAESAAWAEYHANQAAIHAKTERLKALRLTRDAALPQDAKPRRKAASKAASRTTSK</sequence>
<proteinExistence type="predicted"/>
<organism evidence="2 3">
    <name type="scientific">Blastochloris sulfoviridis</name>
    <dbReference type="NCBI Taxonomy" id="50712"/>
    <lineage>
        <taxon>Bacteria</taxon>
        <taxon>Pseudomonadati</taxon>
        <taxon>Pseudomonadota</taxon>
        <taxon>Alphaproteobacteria</taxon>
        <taxon>Hyphomicrobiales</taxon>
        <taxon>Blastochloridaceae</taxon>
        <taxon>Blastochloris</taxon>
    </lineage>
</organism>
<protein>
    <recommendedName>
        <fullName evidence="4">DUF4169 family protein</fullName>
    </recommendedName>
</protein>
<dbReference type="AlphaFoldDB" id="A0A5M6I2P2"/>